<comment type="caution">
    <text evidence="1">The sequence shown here is derived from an EMBL/GenBank/DDBJ whole genome shotgun (WGS) entry which is preliminary data.</text>
</comment>
<gene>
    <name evidence="1" type="ORF">ACFSUT_12075</name>
</gene>
<dbReference type="EMBL" id="JBHUKQ010000009">
    <property type="protein sequence ID" value="MFD2481016.1"/>
    <property type="molecule type" value="Genomic_DNA"/>
</dbReference>
<dbReference type="Proteomes" id="UP001597542">
    <property type="component" value="Unassembled WGS sequence"/>
</dbReference>
<name>A0ABW5HWE6_9PSEU</name>
<proteinExistence type="predicted"/>
<evidence type="ECO:0000313" key="2">
    <source>
        <dbReference type="Proteomes" id="UP001597542"/>
    </source>
</evidence>
<dbReference type="RefSeq" id="WP_344270403.1">
    <property type="nucleotide sequence ID" value="NZ_BAAAHV010000008.1"/>
</dbReference>
<organism evidence="1 2">
    <name type="scientific">Amycolatopsis albidoflavus</name>
    <dbReference type="NCBI Taxonomy" id="102226"/>
    <lineage>
        <taxon>Bacteria</taxon>
        <taxon>Bacillati</taxon>
        <taxon>Actinomycetota</taxon>
        <taxon>Actinomycetes</taxon>
        <taxon>Pseudonocardiales</taxon>
        <taxon>Pseudonocardiaceae</taxon>
        <taxon>Amycolatopsis</taxon>
    </lineage>
</organism>
<protein>
    <submittedName>
        <fullName evidence="1">Uncharacterized protein</fullName>
    </submittedName>
</protein>
<sequence>MRIEQLARQLPDAVFATPSRQGKIALRLWSIVALADTPEVPILRNQVLRVQRVYSLTSEYLHSRRAGLVPPPMELMTWQEDVAALETAVQHLITPPS</sequence>
<accession>A0ABW5HWE6</accession>
<keyword evidence="2" id="KW-1185">Reference proteome</keyword>
<reference evidence="2" key="1">
    <citation type="journal article" date="2019" name="Int. J. Syst. Evol. Microbiol.">
        <title>The Global Catalogue of Microorganisms (GCM) 10K type strain sequencing project: providing services to taxonomists for standard genome sequencing and annotation.</title>
        <authorList>
            <consortium name="The Broad Institute Genomics Platform"/>
            <consortium name="The Broad Institute Genome Sequencing Center for Infectious Disease"/>
            <person name="Wu L."/>
            <person name="Ma J."/>
        </authorList>
    </citation>
    <scope>NUCLEOTIDE SEQUENCE [LARGE SCALE GENOMIC DNA]</scope>
    <source>
        <strain evidence="2">CGMCC 4.7638</strain>
    </source>
</reference>
<evidence type="ECO:0000313" key="1">
    <source>
        <dbReference type="EMBL" id="MFD2481016.1"/>
    </source>
</evidence>